<reference evidence="1" key="2">
    <citation type="submission" date="2021-02" db="EMBL/GenBank/DDBJ databases">
        <authorList>
            <person name="Kimball J.A."/>
            <person name="Haas M.W."/>
            <person name="Macchietto M."/>
            <person name="Kono T."/>
            <person name="Duquette J."/>
            <person name="Shao M."/>
        </authorList>
    </citation>
    <scope>NUCLEOTIDE SEQUENCE</scope>
    <source>
        <tissue evidence="1">Fresh leaf tissue</tissue>
    </source>
</reference>
<reference evidence="1" key="1">
    <citation type="journal article" date="2021" name="bioRxiv">
        <title>Whole Genome Assembly and Annotation of Northern Wild Rice, Zizania palustris L., Supports a Whole Genome Duplication in the Zizania Genus.</title>
        <authorList>
            <person name="Haas M."/>
            <person name="Kono T."/>
            <person name="Macchietto M."/>
            <person name="Millas R."/>
            <person name="McGilp L."/>
            <person name="Shao M."/>
            <person name="Duquette J."/>
            <person name="Hirsch C.N."/>
            <person name="Kimball J."/>
        </authorList>
    </citation>
    <scope>NUCLEOTIDE SEQUENCE</scope>
    <source>
        <tissue evidence="1">Fresh leaf tissue</tissue>
    </source>
</reference>
<name>A0A8J5VL03_ZIZPA</name>
<protein>
    <submittedName>
        <fullName evidence="1">Uncharacterized protein</fullName>
    </submittedName>
</protein>
<accession>A0A8J5VL03</accession>
<keyword evidence="2" id="KW-1185">Reference proteome</keyword>
<gene>
    <name evidence="1" type="ORF">GUJ93_ZPchr0006g44228</name>
</gene>
<evidence type="ECO:0000313" key="1">
    <source>
        <dbReference type="EMBL" id="KAG8071220.1"/>
    </source>
</evidence>
<dbReference type="AlphaFoldDB" id="A0A8J5VL03"/>
<dbReference type="EMBL" id="JAAALK010000283">
    <property type="protein sequence ID" value="KAG8071220.1"/>
    <property type="molecule type" value="Genomic_DNA"/>
</dbReference>
<dbReference type="PANTHER" id="PTHR46932:SF11">
    <property type="entry name" value="OS02G0582800 PROTEIN"/>
    <property type="match status" value="1"/>
</dbReference>
<evidence type="ECO:0000313" key="2">
    <source>
        <dbReference type="Proteomes" id="UP000729402"/>
    </source>
</evidence>
<dbReference type="InterPro" id="IPR042885">
    <property type="entry name" value="HIPP47/16"/>
</dbReference>
<proteinExistence type="predicted"/>
<organism evidence="1 2">
    <name type="scientific">Zizania palustris</name>
    <name type="common">Northern wild rice</name>
    <dbReference type="NCBI Taxonomy" id="103762"/>
    <lineage>
        <taxon>Eukaryota</taxon>
        <taxon>Viridiplantae</taxon>
        <taxon>Streptophyta</taxon>
        <taxon>Embryophyta</taxon>
        <taxon>Tracheophyta</taxon>
        <taxon>Spermatophyta</taxon>
        <taxon>Magnoliopsida</taxon>
        <taxon>Liliopsida</taxon>
        <taxon>Poales</taxon>
        <taxon>Poaceae</taxon>
        <taxon>BOP clade</taxon>
        <taxon>Oryzoideae</taxon>
        <taxon>Oryzeae</taxon>
        <taxon>Zizaniinae</taxon>
        <taxon>Zizania</taxon>
    </lineage>
</organism>
<dbReference type="OrthoDB" id="692882at2759"/>
<sequence>MLSTPRPAPDNCRETGRPAKAYLRARVTAIKRTLLCSTINQFRSPLLPPITCSRQFRKRNYLLSVTSFNSLLDRMTTTLRSDNESAYAGMRTEMVIRMQASSEKGHAKAMKVAAAIQGVESVTLAGEGRNLLRVVGNGVDSNHLTSRLRRKVGHADIVELRTLQDHRAHTTTTSGRLSAGGSGYYYSSQLSGGRGDTAAYGRNSSYSPAASYYQPQQHVYDYYQPPYAATVVHHEYPSSSTDPNGCSIM</sequence>
<comment type="caution">
    <text evidence="1">The sequence shown here is derived from an EMBL/GenBank/DDBJ whole genome shotgun (WGS) entry which is preliminary data.</text>
</comment>
<dbReference type="PANTHER" id="PTHR46932">
    <property type="entry name" value="HEAVY METAL-ASSOCIATED ISOPRENYLATED PLANT PROTEIN 47"/>
    <property type="match status" value="1"/>
</dbReference>
<dbReference type="Proteomes" id="UP000729402">
    <property type="component" value="Unassembled WGS sequence"/>
</dbReference>